<feature type="binding site" evidence="8">
    <location>
        <begin position="189"/>
        <end position="194"/>
    </location>
    <ligand>
        <name>NADP(+)</name>
        <dbReference type="ChEBI" id="CHEBI:58349"/>
    </ligand>
</feature>
<reference evidence="13 14" key="2">
    <citation type="submission" date="2024-09" db="EMBL/GenBank/DDBJ databases">
        <title>Draft genome sequence of Candidatus Magnetaquicoccaceae bacterium FCR-1.</title>
        <authorList>
            <person name="Shimoshige H."/>
            <person name="Shimamura S."/>
            <person name="Taoka A."/>
            <person name="Kobayashi H."/>
            <person name="Maekawa T."/>
        </authorList>
    </citation>
    <scope>NUCLEOTIDE SEQUENCE [LARGE SCALE GENOMIC DNA]</scope>
    <source>
        <strain evidence="13 14">FCR-1</strain>
    </source>
</reference>
<comment type="domain">
    <text evidence="8">Possesses an unusual extended V-shaped dimeric structure with each monomer consisting of three distinct domains arranged along a curved 'spinal' alpha-helix. The N-terminal catalytic domain specifically recognizes the glutamate moiety of the substrate. The second domain is the NADPH-binding domain, and the third C-terminal domain is responsible for dimerization.</text>
</comment>
<dbReference type="RefSeq" id="WP_420906228.1">
    <property type="nucleotide sequence ID" value="NZ_BAAFGK010000005.1"/>
</dbReference>
<dbReference type="InterPro" id="IPR015896">
    <property type="entry name" value="4pyrrol_synth_GluRdtase_dimer"/>
</dbReference>
<feature type="binding site" evidence="8">
    <location>
        <begin position="114"/>
        <end position="116"/>
    </location>
    <ligand>
        <name>substrate</name>
    </ligand>
</feature>
<evidence type="ECO:0000259" key="11">
    <source>
        <dbReference type="Pfam" id="PF01488"/>
    </source>
</evidence>
<comment type="subunit">
    <text evidence="8">Homodimer.</text>
</comment>
<comment type="caution">
    <text evidence="13">The sequence shown here is derived from an EMBL/GenBank/DDBJ whole genome shotgun (WGS) entry which is preliminary data.</text>
</comment>
<evidence type="ECO:0000256" key="9">
    <source>
        <dbReference type="RuleBase" id="RU000584"/>
    </source>
</evidence>
<dbReference type="InterPro" id="IPR006151">
    <property type="entry name" value="Shikm_DH/Glu-tRNA_Rdtase"/>
</dbReference>
<evidence type="ECO:0000259" key="12">
    <source>
        <dbReference type="Pfam" id="PF05201"/>
    </source>
</evidence>
<dbReference type="InterPro" id="IPR036291">
    <property type="entry name" value="NAD(P)-bd_dom_sf"/>
</dbReference>
<dbReference type="CDD" id="cd05213">
    <property type="entry name" value="NAD_bind_Glutamyl_tRNA_reduct"/>
    <property type="match status" value="1"/>
</dbReference>
<evidence type="ECO:0000256" key="2">
    <source>
        <dbReference type="ARBA" id="ARBA00005916"/>
    </source>
</evidence>
<feature type="active site" description="Nucleophile" evidence="8">
    <location>
        <position position="50"/>
    </location>
</feature>
<dbReference type="PIRSF" id="PIRSF000445">
    <property type="entry name" value="4pyrrol_synth_GluRdtase"/>
    <property type="match status" value="1"/>
</dbReference>
<comment type="function">
    <text evidence="8">Catalyzes the NADPH-dependent reduction of glutamyl-tRNA(Glu) to glutamate 1-semialdehyde (GSA).</text>
</comment>
<evidence type="ECO:0000256" key="4">
    <source>
        <dbReference type="ARBA" id="ARBA00022857"/>
    </source>
</evidence>
<protein>
    <recommendedName>
        <fullName evidence="3 8">Glutamyl-tRNA reductase</fullName>
        <shortName evidence="8">GluTR</shortName>
        <ecNumber evidence="3 8">1.2.1.70</ecNumber>
    </recommendedName>
</protein>
<evidence type="ECO:0000256" key="6">
    <source>
        <dbReference type="ARBA" id="ARBA00023244"/>
    </source>
</evidence>
<feature type="binding site" evidence="8">
    <location>
        <begin position="49"/>
        <end position="52"/>
    </location>
    <ligand>
        <name>substrate</name>
    </ligand>
</feature>
<dbReference type="Pfam" id="PF01488">
    <property type="entry name" value="Shikimate_DH"/>
    <property type="match status" value="1"/>
</dbReference>
<feature type="domain" description="Tetrapyrrole biosynthesis glutamyl-tRNA reductase dimerisation" evidence="10">
    <location>
        <begin position="319"/>
        <end position="418"/>
    </location>
</feature>
<dbReference type="HAMAP" id="MF_00087">
    <property type="entry name" value="Glu_tRNA_reductase"/>
    <property type="match status" value="1"/>
</dbReference>
<keyword evidence="6 8" id="KW-0627">Porphyrin biosynthesis</keyword>
<feature type="site" description="Important for activity" evidence="8">
    <location>
        <position position="99"/>
    </location>
</feature>
<reference evidence="13 14" key="1">
    <citation type="submission" date="2024-05" db="EMBL/GenBank/DDBJ databases">
        <authorList>
            <consortium name="Candidatus Magnetaquicoccaceae bacterium FCR-1 genome sequencing consortium"/>
            <person name="Shimoshige H."/>
            <person name="Shimamura S."/>
            <person name="Taoka A."/>
            <person name="Kobayashi H."/>
            <person name="Maekawa T."/>
        </authorList>
    </citation>
    <scope>NUCLEOTIDE SEQUENCE [LARGE SCALE GENOMIC DNA]</scope>
    <source>
        <strain evidence="13 14">FCR-1</strain>
    </source>
</reference>
<dbReference type="Gene3D" id="3.30.460.30">
    <property type="entry name" value="Glutamyl-tRNA reductase, N-terminal domain"/>
    <property type="match status" value="1"/>
</dbReference>
<dbReference type="InterPro" id="IPR036343">
    <property type="entry name" value="GluRdtase_N_sf"/>
</dbReference>
<dbReference type="InterPro" id="IPR015895">
    <property type="entry name" value="4pyrrol_synth_GluRdtase_N"/>
</dbReference>
<keyword evidence="5 8" id="KW-0560">Oxidoreductase</keyword>
<comment type="pathway">
    <text evidence="1 8 9">Porphyrin-containing compound metabolism; protoporphyrin-IX biosynthesis; 5-aminolevulinate from L-glutamyl-tRNA(Glu): step 1/2.</text>
</comment>
<sequence>MKIVIVGLSHKTAPVAVRERLAFSNEELPGCLAELRDMPGLREVALLSTCNRVEIYAAGPQPDKTAASIRAWLVQNRALEAEQLEAHLYQLDDRDAVRHGFRVAASLDSLVVGEAQILGQMKQAYQLANEAATSGAILEKFFQHAFHAAKQVRNETGIARNPVSIASAAVSLARRIFGDLKGCRCLLIGAGEMCELAARHLVTDGVSILVANRTLSRAVALADAFGGDAFVLSDLEAHLDKADIILSSTGATGHVVTASMIKAALKKRRQKPQFLIDIAVPRDLDPAIGDLDNAYLYDIDDLTRIVENNLKDRGREMTAAEVIVEQRCLEFMRWLETLDLAPVLTALREKLEGIRDQEVARTLASWPDISPDEQKRIEQLGRLLVNKILHAPLSRLRHLAAEPDGDLYVDAARQLFQLDRT</sequence>
<dbReference type="EMBL" id="BAAFGK010000005">
    <property type="protein sequence ID" value="GAB0058506.1"/>
    <property type="molecule type" value="Genomic_DNA"/>
</dbReference>
<feature type="binding site" evidence="8">
    <location>
        <position position="109"/>
    </location>
    <ligand>
        <name>substrate</name>
    </ligand>
</feature>
<evidence type="ECO:0000259" key="10">
    <source>
        <dbReference type="Pfam" id="PF00745"/>
    </source>
</evidence>
<dbReference type="SUPFAM" id="SSF51735">
    <property type="entry name" value="NAD(P)-binding Rossmann-fold domains"/>
    <property type="match status" value="1"/>
</dbReference>
<dbReference type="PANTHER" id="PTHR43013:SF1">
    <property type="entry name" value="GLUTAMYL-TRNA REDUCTASE"/>
    <property type="match status" value="1"/>
</dbReference>
<dbReference type="EC" id="1.2.1.70" evidence="3 8"/>
<dbReference type="SUPFAM" id="SSF69075">
    <property type="entry name" value="Glutamyl tRNA-reductase dimerization domain"/>
    <property type="match status" value="1"/>
</dbReference>
<feature type="domain" description="Glutamyl-tRNA reductase N-terminal" evidence="12">
    <location>
        <begin position="6"/>
        <end position="156"/>
    </location>
</feature>
<dbReference type="Proteomes" id="UP001628193">
    <property type="component" value="Unassembled WGS sequence"/>
</dbReference>
<dbReference type="NCBIfam" id="TIGR01035">
    <property type="entry name" value="hemA"/>
    <property type="match status" value="1"/>
</dbReference>
<comment type="catalytic activity">
    <reaction evidence="7 8 9">
        <text>(S)-4-amino-5-oxopentanoate + tRNA(Glu) + NADP(+) = L-glutamyl-tRNA(Glu) + NADPH + H(+)</text>
        <dbReference type="Rhea" id="RHEA:12344"/>
        <dbReference type="Rhea" id="RHEA-COMP:9663"/>
        <dbReference type="Rhea" id="RHEA-COMP:9680"/>
        <dbReference type="ChEBI" id="CHEBI:15378"/>
        <dbReference type="ChEBI" id="CHEBI:57501"/>
        <dbReference type="ChEBI" id="CHEBI:57783"/>
        <dbReference type="ChEBI" id="CHEBI:58349"/>
        <dbReference type="ChEBI" id="CHEBI:78442"/>
        <dbReference type="ChEBI" id="CHEBI:78520"/>
        <dbReference type="EC" id="1.2.1.70"/>
    </reaction>
</comment>
<evidence type="ECO:0000256" key="5">
    <source>
        <dbReference type="ARBA" id="ARBA00023002"/>
    </source>
</evidence>
<feature type="domain" description="Quinate/shikimate 5-dehydrogenase/glutamyl-tRNA reductase" evidence="11">
    <location>
        <begin position="172"/>
        <end position="305"/>
    </location>
</feature>
<proteinExistence type="inferred from homology"/>
<keyword evidence="14" id="KW-1185">Reference proteome</keyword>
<gene>
    <name evidence="8 13" type="primary">hemA</name>
    <name evidence="13" type="ORF">SIID45300_02855</name>
</gene>
<keyword evidence="4 8" id="KW-0521">NADP</keyword>
<comment type="miscellaneous">
    <text evidence="8">During catalysis, the active site Cys acts as a nucleophile attacking the alpha-carbonyl group of tRNA-bound glutamate with the formation of a thioester intermediate between enzyme and glutamate, and the concomitant release of tRNA(Glu). The thioester intermediate is finally reduced by direct hydride transfer from NADPH, to form the product GSA.</text>
</comment>
<evidence type="ECO:0000256" key="7">
    <source>
        <dbReference type="ARBA" id="ARBA00047464"/>
    </source>
</evidence>
<evidence type="ECO:0000256" key="1">
    <source>
        <dbReference type="ARBA" id="ARBA00005059"/>
    </source>
</evidence>
<dbReference type="InterPro" id="IPR000343">
    <property type="entry name" value="4pyrrol_synth_GluRdtase"/>
</dbReference>
<evidence type="ECO:0000256" key="8">
    <source>
        <dbReference type="HAMAP-Rule" id="MF_00087"/>
    </source>
</evidence>
<organism evidence="13 14">
    <name type="scientific">Candidatus Magnetaquiglobus chichijimensis</name>
    <dbReference type="NCBI Taxonomy" id="3141448"/>
    <lineage>
        <taxon>Bacteria</taxon>
        <taxon>Pseudomonadati</taxon>
        <taxon>Pseudomonadota</taxon>
        <taxon>Magnetococcia</taxon>
        <taxon>Magnetococcales</taxon>
        <taxon>Candidatus Magnetaquicoccaceae</taxon>
        <taxon>Candidatus Magnetaquiglobus</taxon>
    </lineage>
</organism>
<dbReference type="Gene3D" id="3.40.50.720">
    <property type="entry name" value="NAD(P)-binding Rossmann-like Domain"/>
    <property type="match status" value="1"/>
</dbReference>
<evidence type="ECO:0000313" key="13">
    <source>
        <dbReference type="EMBL" id="GAB0058506.1"/>
    </source>
</evidence>
<evidence type="ECO:0000256" key="3">
    <source>
        <dbReference type="ARBA" id="ARBA00012970"/>
    </source>
</evidence>
<name>A0ABQ0CC96_9PROT</name>
<accession>A0ABQ0CC96</accession>
<dbReference type="InterPro" id="IPR036453">
    <property type="entry name" value="GluRdtase_dimer_dom_sf"/>
</dbReference>
<dbReference type="SUPFAM" id="SSF69742">
    <property type="entry name" value="Glutamyl tRNA-reductase catalytic, N-terminal domain"/>
    <property type="match status" value="1"/>
</dbReference>
<evidence type="ECO:0000313" key="14">
    <source>
        <dbReference type="Proteomes" id="UP001628193"/>
    </source>
</evidence>
<dbReference type="Pfam" id="PF00745">
    <property type="entry name" value="GlutR_dimer"/>
    <property type="match status" value="1"/>
</dbReference>
<dbReference type="GO" id="GO:0008883">
    <property type="term" value="F:glutamyl-tRNA reductase activity"/>
    <property type="evidence" value="ECO:0007669"/>
    <property type="project" value="UniProtKB-EC"/>
</dbReference>
<comment type="similarity">
    <text evidence="2 8 9">Belongs to the glutamyl-tRNA reductase family.</text>
</comment>
<dbReference type="Pfam" id="PF05201">
    <property type="entry name" value="GlutR_N"/>
    <property type="match status" value="1"/>
</dbReference>
<dbReference type="PANTHER" id="PTHR43013">
    <property type="entry name" value="GLUTAMYL-TRNA REDUCTASE"/>
    <property type="match status" value="1"/>
</dbReference>
<feature type="binding site" evidence="8">
    <location>
        <position position="120"/>
    </location>
    <ligand>
        <name>substrate</name>
    </ligand>
</feature>